<dbReference type="EMBL" id="VIIS01000954">
    <property type="protein sequence ID" value="KAF0303329.1"/>
    <property type="molecule type" value="Genomic_DNA"/>
</dbReference>
<dbReference type="Proteomes" id="UP000440578">
    <property type="component" value="Unassembled WGS sequence"/>
</dbReference>
<feature type="compositionally biased region" description="Polar residues" evidence="1">
    <location>
        <begin position="107"/>
        <end position="121"/>
    </location>
</feature>
<feature type="compositionally biased region" description="Low complexity" evidence="1">
    <location>
        <begin position="247"/>
        <end position="257"/>
    </location>
</feature>
<feature type="compositionally biased region" description="Low complexity" evidence="1">
    <location>
        <begin position="157"/>
        <end position="166"/>
    </location>
</feature>
<reference evidence="2 3" key="1">
    <citation type="submission" date="2019-07" db="EMBL/GenBank/DDBJ databases">
        <title>Draft genome assembly of a fouling barnacle, Amphibalanus amphitrite (Darwin, 1854): The first reference genome for Thecostraca.</title>
        <authorList>
            <person name="Kim W."/>
        </authorList>
    </citation>
    <scope>NUCLEOTIDE SEQUENCE [LARGE SCALE GENOMIC DNA]</scope>
    <source>
        <strain evidence="2">SNU_AA5</strain>
        <tissue evidence="2">Soma without cirri and trophi</tissue>
    </source>
</reference>
<name>A0A6A4WDN2_AMPAM</name>
<feature type="compositionally biased region" description="Low complexity" evidence="1">
    <location>
        <begin position="87"/>
        <end position="100"/>
    </location>
</feature>
<feature type="compositionally biased region" description="Basic and acidic residues" evidence="1">
    <location>
        <begin position="50"/>
        <end position="60"/>
    </location>
</feature>
<feature type="region of interest" description="Disordered" evidence="1">
    <location>
        <begin position="247"/>
        <end position="340"/>
    </location>
</feature>
<feature type="compositionally biased region" description="Polar residues" evidence="1">
    <location>
        <begin position="8"/>
        <end position="20"/>
    </location>
</feature>
<accession>A0A6A4WDN2</accession>
<comment type="caution">
    <text evidence="2">The sequence shown here is derived from an EMBL/GenBank/DDBJ whole genome shotgun (WGS) entry which is preliminary data.</text>
</comment>
<evidence type="ECO:0000256" key="1">
    <source>
        <dbReference type="SAM" id="MobiDB-lite"/>
    </source>
</evidence>
<evidence type="ECO:0000313" key="3">
    <source>
        <dbReference type="Proteomes" id="UP000440578"/>
    </source>
</evidence>
<keyword evidence="3" id="KW-1185">Reference proteome</keyword>
<proteinExistence type="predicted"/>
<dbReference type="AlphaFoldDB" id="A0A6A4WDN2"/>
<evidence type="ECO:0000313" key="2">
    <source>
        <dbReference type="EMBL" id="KAF0303329.1"/>
    </source>
</evidence>
<protein>
    <submittedName>
        <fullName evidence="2">Uncharacterized protein</fullName>
    </submittedName>
</protein>
<sequence>MADLSADADTSTNLDSSYTGSPLAKLSSRVGQLRVWQEQQRARLIRQQEETQRVFEEKQSELAALIGSPGSGGGSPARQAGEGSQRPANSPATNSSSTALADRHNSRSATETNTMSPQRQSEGPGAPAEHEDTPLRPVQFDTLLERELQRQTPPAPAALTAAGPPAAKRPFLKRGTGLQRFGLRPGQQVRLRPGRGRAGRAAGRGGRIVLRSAPRGDGPWRPAPGRDPVADPADTLALLGDLRVAAGPAASAARPAPGLSHRPATPGAPPAGRLNLPSVGRPRSHLPAGAITVEKVARPPGGATGAPDQQPDSTPRGKVSLGDPGRSVLVTRHTVQKLTR</sequence>
<feature type="region of interest" description="Disordered" evidence="1">
    <location>
        <begin position="1"/>
        <end position="31"/>
    </location>
</feature>
<feature type="region of interest" description="Disordered" evidence="1">
    <location>
        <begin position="50"/>
        <end position="233"/>
    </location>
</feature>
<gene>
    <name evidence="2" type="ORF">FJT64_024691</name>
</gene>
<organism evidence="2 3">
    <name type="scientific">Amphibalanus amphitrite</name>
    <name type="common">Striped barnacle</name>
    <name type="synonym">Balanus amphitrite</name>
    <dbReference type="NCBI Taxonomy" id="1232801"/>
    <lineage>
        <taxon>Eukaryota</taxon>
        <taxon>Metazoa</taxon>
        <taxon>Ecdysozoa</taxon>
        <taxon>Arthropoda</taxon>
        <taxon>Crustacea</taxon>
        <taxon>Multicrustacea</taxon>
        <taxon>Cirripedia</taxon>
        <taxon>Thoracica</taxon>
        <taxon>Thoracicalcarea</taxon>
        <taxon>Balanomorpha</taxon>
        <taxon>Balanoidea</taxon>
        <taxon>Balanidae</taxon>
        <taxon>Amphibalaninae</taxon>
        <taxon>Amphibalanus</taxon>
    </lineage>
</organism>